<dbReference type="PANTHER" id="PTHR24637">
    <property type="entry name" value="COLLAGEN"/>
    <property type="match status" value="1"/>
</dbReference>
<comment type="caution">
    <text evidence="2">The sequence shown here is derived from an EMBL/GenBank/DDBJ whole genome shotgun (WGS) entry which is preliminary data.</text>
</comment>
<accession>A0A8T2NVS4</accession>
<gene>
    <name evidence="2" type="ORF">JZ751_013786</name>
</gene>
<protein>
    <submittedName>
        <fullName evidence="2">Uncharacterized protein</fullName>
    </submittedName>
</protein>
<keyword evidence="3" id="KW-1185">Reference proteome</keyword>
<feature type="region of interest" description="Disordered" evidence="1">
    <location>
        <begin position="226"/>
        <end position="260"/>
    </location>
</feature>
<organism evidence="2 3">
    <name type="scientific">Albula glossodonta</name>
    <name type="common">roundjaw bonefish</name>
    <dbReference type="NCBI Taxonomy" id="121402"/>
    <lineage>
        <taxon>Eukaryota</taxon>
        <taxon>Metazoa</taxon>
        <taxon>Chordata</taxon>
        <taxon>Craniata</taxon>
        <taxon>Vertebrata</taxon>
        <taxon>Euteleostomi</taxon>
        <taxon>Actinopterygii</taxon>
        <taxon>Neopterygii</taxon>
        <taxon>Teleostei</taxon>
        <taxon>Albuliformes</taxon>
        <taxon>Albulidae</taxon>
        <taxon>Albula</taxon>
    </lineage>
</organism>
<dbReference type="InterPro" id="IPR008160">
    <property type="entry name" value="Collagen"/>
</dbReference>
<evidence type="ECO:0000256" key="1">
    <source>
        <dbReference type="SAM" id="MobiDB-lite"/>
    </source>
</evidence>
<sequence length="458" mass="50683">MKTNVRRCSKRNVPMGMARPVCWDREERTGLRDRRADRAPTERPDPWVWLERRVNSEFQDCLATQEDKDQRVQLASPDFQELTERKEGGVWQANPVHGGREVQRVHVVEEAREVPLENPAPRAPLVMMDLQAGQEREGLKDHRAQWGSQDQRDHLDLLERMDCPVTQDSEERPVQPERQVQSVREVTLAPLVHPESKVYLELLGKKERSKPQGQCHAAAALTVLRRGNLPPRSRHEASLPQSGSSWFEGRRGSTRSARSHRKCLPLPWLPAKATLLLSRCVPPRRQSLAMGPEGSPGERGAAGPAGPIGLSGRTGPQGPPGPAGEKGGPGEVGEPGQKGTKGDKGEHGPPGPAGLQGVIGAPGPANDRSEHADMSKAVCPEALGPPRLVLGGDGEPGPRGQQGMVFPDHQARRVRTETSDQWVLPVLLVQEVLRVLVELMVHQVLPEVWVRWEEWERR</sequence>
<dbReference type="Pfam" id="PF01391">
    <property type="entry name" value="Collagen"/>
    <property type="match status" value="1"/>
</dbReference>
<evidence type="ECO:0000313" key="2">
    <source>
        <dbReference type="EMBL" id="KAG9343616.1"/>
    </source>
</evidence>
<dbReference type="Proteomes" id="UP000824540">
    <property type="component" value="Unassembled WGS sequence"/>
</dbReference>
<feature type="compositionally biased region" description="Low complexity" evidence="1">
    <location>
        <begin position="291"/>
        <end position="311"/>
    </location>
</feature>
<dbReference type="PANTHER" id="PTHR24637:SF396">
    <property type="entry name" value="COLLAGEN AND CALCIUM BINDING EGF DOMAINS 1"/>
    <property type="match status" value="1"/>
</dbReference>
<evidence type="ECO:0000313" key="3">
    <source>
        <dbReference type="Proteomes" id="UP000824540"/>
    </source>
</evidence>
<feature type="region of interest" description="Disordered" evidence="1">
    <location>
        <begin position="286"/>
        <end position="373"/>
    </location>
</feature>
<proteinExistence type="predicted"/>
<dbReference type="OrthoDB" id="10255512at2759"/>
<name>A0A8T2NVS4_9TELE</name>
<feature type="compositionally biased region" description="Gly residues" evidence="1">
    <location>
        <begin position="324"/>
        <end position="333"/>
    </location>
</feature>
<dbReference type="EMBL" id="JAFBMS010000023">
    <property type="protein sequence ID" value="KAG9343616.1"/>
    <property type="molecule type" value="Genomic_DNA"/>
</dbReference>
<reference evidence="2" key="1">
    <citation type="thesis" date="2021" institute="BYU ScholarsArchive" country="Provo, UT, USA">
        <title>Applications of and Algorithms for Genome Assembly and Genomic Analyses with an Emphasis on Marine Teleosts.</title>
        <authorList>
            <person name="Pickett B.D."/>
        </authorList>
    </citation>
    <scope>NUCLEOTIDE SEQUENCE</scope>
    <source>
        <strain evidence="2">HI-2016</strain>
    </source>
</reference>
<dbReference type="AlphaFoldDB" id="A0A8T2NVS4"/>